<accession>A0A484MTY7</accession>
<dbReference type="InterPro" id="IPR011598">
    <property type="entry name" value="bHLH_dom"/>
</dbReference>
<dbReference type="PROSITE" id="PS50888">
    <property type="entry name" value="BHLH"/>
    <property type="match status" value="1"/>
</dbReference>
<sequence>MDEQNMFPNDGITMPYGIGIQGSDLFGSSWQNPADPNDPFRSALSSMVSSPAASNAGGGGGNSSVRDQVFVLRELIGRLGSYDNSSGEISPVGCAPTAGYRSPPKLNLSSIADHQIRATAFPIQPEISQHFSSDPGFAGTVSCFSGKGLMDSGKQPVKKPTPESSELGNSRENSTVSEQIPSGEICKNDTNPRKRKAAAKGKAKETRTPSPNAAASENKETLNNPKRAKPDEQKLGKDKANNHPKAAEPLKDYIHVRARRGQATDAHSLAERVRREKISERMKLLQDLVPGCNKVTGKAVMLDEIINYVQSLQRQVEFLSMKLATVNPRMEFNMEALLPKDLYQYPGAMAHDIFPSVDATGSPIPFSFQPQHSLLHKRLDAPFPINNSSRDQLHPSMDTFLDPSSQVPAFFEDDLSSVVQMGFGQNQTLNFHGSLGTCEMKAEL</sequence>
<evidence type="ECO:0000259" key="6">
    <source>
        <dbReference type="PROSITE" id="PS50888"/>
    </source>
</evidence>
<keyword evidence="8" id="KW-1185">Reference proteome</keyword>
<protein>
    <recommendedName>
        <fullName evidence="6">BHLH domain-containing protein</fullName>
    </recommendedName>
</protein>
<gene>
    <name evidence="7" type="ORF">CCAM_LOCUS34076</name>
</gene>
<dbReference type="SMART" id="SM00353">
    <property type="entry name" value="HLH"/>
    <property type="match status" value="1"/>
</dbReference>
<dbReference type="Proteomes" id="UP000595140">
    <property type="component" value="Unassembled WGS sequence"/>
</dbReference>
<keyword evidence="4" id="KW-0539">Nucleus</keyword>
<evidence type="ECO:0000256" key="2">
    <source>
        <dbReference type="ARBA" id="ARBA00023015"/>
    </source>
</evidence>
<organism evidence="7 8">
    <name type="scientific">Cuscuta campestris</name>
    <dbReference type="NCBI Taxonomy" id="132261"/>
    <lineage>
        <taxon>Eukaryota</taxon>
        <taxon>Viridiplantae</taxon>
        <taxon>Streptophyta</taxon>
        <taxon>Embryophyta</taxon>
        <taxon>Tracheophyta</taxon>
        <taxon>Spermatophyta</taxon>
        <taxon>Magnoliopsida</taxon>
        <taxon>eudicotyledons</taxon>
        <taxon>Gunneridae</taxon>
        <taxon>Pentapetalae</taxon>
        <taxon>asterids</taxon>
        <taxon>lamiids</taxon>
        <taxon>Solanales</taxon>
        <taxon>Convolvulaceae</taxon>
        <taxon>Cuscuteae</taxon>
        <taxon>Cuscuta</taxon>
        <taxon>Cuscuta subgen. Grammica</taxon>
        <taxon>Cuscuta sect. Cleistogrammica</taxon>
    </lineage>
</organism>
<evidence type="ECO:0000256" key="4">
    <source>
        <dbReference type="ARBA" id="ARBA00023242"/>
    </source>
</evidence>
<dbReference type="CDD" id="cd18919">
    <property type="entry name" value="bHLH_AtBPE_like"/>
    <property type="match status" value="1"/>
</dbReference>
<feature type="region of interest" description="Disordered" evidence="5">
    <location>
        <begin position="27"/>
        <end position="63"/>
    </location>
</feature>
<dbReference type="Gene3D" id="4.10.280.10">
    <property type="entry name" value="Helix-loop-helix DNA-binding domain"/>
    <property type="match status" value="1"/>
</dbReference>
<dbReference type="OrthoDB" id="775589at2759"/>
<dbReference type="PANTHER" id="PTHR12565">
    <property type="entry name" value="STEROL REGULATORY ELEMENT-BINDING PROTEIN"/>
    <property type="match status" value="1"/>
</dbReference>
<evidence type="ECO:0000256" key="1">
    <source>
        <dbReference type="ARBA" id="ARBA00004123"/>
    </source>
</evidence>
<feature type="compositionally biased region" description="Polar residues" evidence="5">
    <location>
        <begin position="162"/>
        <end position="180"/>
    </location>
</feature>
<keyword evidence="2" id="KW-0805">Transcription regulation</keyword>
<dbReference type="GO" id="GO:0003700">
    <property type="term" value="F:DNA-binding transcription factor activity"/>
    <property type="evidence" value="ECO:0007669"/>
    <property type="project" value="TreeGrafter"/>
</dbReference>
<dbReference type="InterPro" id="IPR036638">
    <property type="entry name" value="HLH_DNA-bd_sf"/>
</dbReference>
<feature type="region of interest" description="Disordered" evidence="5">
    <location>
        <begin position="149"/>
        <end position="248"/>
    </location>
</feature>
<evidence type="ECO:0000313" key="8">
    <source>
        <dbReference type="Proteomes" id="UP000595140"/>
    </source>
</evidence>
<dbReference type="Pfam" id="PF00010">
    <property type="entry name" value="HLH"/>
    <property type="match status" value="1"/>
</dbReference>
<dbReference type="SUPFAM" id="SSF47459">
    <property type="entry name" value="HLH, helix-loop-helix DNA-binding domain"/>
    <property type="match status" value="1"/>
</dbReference>
<evidence type="ECO:0000313" key="7">
    <source>
        <dbReference type="EMBL" id="VFQ92300.1"/>
    </source>
</evidence>
<dbReference type="FunFam" id="4.10.280.10:FF:000002">
    <property type="entry name" value="Basic helix-loop-helix transcription factor"/>
    <property type="match status" value="1"/>
</dbReference>
<feature type="compositionally biased region" description="Basic and acidic residues" evidence="5">
    <location>
        <begin position="228"/>
        <end position="248"/>
    </location>
</feature>
<name>A0A484MTY7_9ASTE</name>
<dbReference type="PANTHER" id="PTHR12565:SF184">
    <property type="entry name" value="BHLH TRANSCRIPTION FACTOR"/>
    <property type="match status" value="1"/>
</dbReference>
<dbReference type="GO" id="GO:0046983">
    <property type="term" value="F:protein dimerization activity"/>
    <property type="evidence" value="ECO:0007669"/>
    <property type="project" value="InterPro"/>
</dbReference>
<dbReference type="EMBL" id="OOIL02004481">
    <property type="protein sequence ID" value="VFQ92300.1"/>
    <property type="molecule type" value="Genomic_DNA"/>
</dbReference>
<keyword evidence="3" id="KW-0804">Transcription</keyword>
<feature type="domain" description="BHLH" evidence="6">
    <location>
        <begin position="262"/>
        <end position="312"/>
    </location>
</feature>
<dbReference type="InterPro" id="IPR024097">
    <property type="entry name" value="bHLH_ZIP_TF"/>
</dbReference>
<comment type="subcellular location">
    <subcellularLocation>
        <location evidence="1">Nucleus</location>
    </subcellularLocation>
</comment>
<dbReference type="AlphaFoldDB" id="A0A484MTY7"/>
<evidence type="ECO:0000256" key="3">
    <source>
        <dbReference type="ARBA" id="ARBA00023163"/>
    </source>
</evidence>
<reference evidence="7 8" key="1">
    <citation type="submission" date="2018-04" db="EMBL/GenBank/DDBJ databases">
        <authorList>
            <person name="Vogel A."/>
        </authorList>
    </citation>
    <scope>NUCLEOTIDE SEQUENCE [LARGE SCALE GENOMIC DNA]</scope>
</reference>
<proteinExistence type="predicted"/>
<dbReference type="GO" id="GO:0005634">
    <property type="term" value="C:nucleus"/>
    <property type="evidence" value="ECO:0007669"/>
    <property type="project" value="UniProtKB-SubCell"/>
</dbReference>
<evidence type="ECO:0000256" key="5">
    <source>
        <dbReference type="SAM" id="MobiDB-lite"/>
    </source>
</evidence>